<evidence type="ECO:0000259" key="3">
    <source>
        <dbReference type="Pfam" id="PF08245"/>
    </source>
</evidence>
<evidence type="ECO:0000313" key="4">
    <source>
        <dbReference type="EMBL" id="QEK12538.1"/>
    </source>
</evidence>
<dbReference type="AlphaFoldDB" id="A0A5C0SH30"/>
<dbReference type="Gene3D" id="3.90.190.20">
    <property type="entry name" value="Mur ligase, C-terminal domain"/>
    <property type="match status" value="1"/>
</dbReference>
<gene>
    <name evidence="4" type="ORF">FQB35_09495</name>
</gene>
<dbReference type="OrthoDB" id="1706403at2"/>
<evidence type="ECO:0000256" key="1">
    <source>
        <dbReference type="ARBA" id="ARBA00004752"/>
    </source>
</evidence>
<dbReference type="Pfam" id="PF02875">
    <property type="entry name" value="Mur_ligase_C"/>
    <property type="match status" value="1"/>
</dbReference>
<dbReference type="Gene3D" id="3.40.1190.10">
    <property type="entry name" value="Mur-like, catalytic domain"/>
    <property type="match status" value="1"/>
</dbReference>
<dbReference type="InterPro" id="IPR036565">
    <property type="entry name" value="Mur-like_cat_sf"/>
</dbReference>
<accession>A0A5C0SH30</accession>
<name>A0A5C0SH30_CRATE</name>
<dbReference type="EMBL" id="CP042243">
    <property type="protein sequence ID" value="QEK12538.1"/>
    <property type="molecule type" value="Genomic_DNA"/>
</dbReference>
<proteinExistence type="predicted"/>
<dbReference type="PANTHER" id="PTHR23135:SF4">
    <property type="entry name" value="UDP-N-ACETYLMURAMOYL-L-ALANYL-D-GLUTAMATE--2,6-DIAMINOPIMELATE LIGASE MURE HOMOLOG, CHLOROPLASTIC"/>
    <property type="match status" value="1"/>
</dbReference>
<keyword evidence="5" id="KW-1185">Reference proteome</keyword>
<comment type="pathway">
    <text evidence="1">Cell wall biogenesis; peptidoglycan biosynthesis.</text>
</comment>
<reference evidence="4 5" key="1">
    <citation type="submission" date="2019-07" db="EMBL/GenBank/DDBJ databases">
        <title>Complete genome of Crassaminicella thermophila SY095.</title>
        <authorList>
            <person name="Li X."/>
        </authorList>
    </citation>
    <scope>NUCLEOTIDE SEQUENCE [LARGE SCALE GENOMIC DNA]</scope>
    <source>
        <strain evidence="4 5">SY095</strain>
    </source>
</reference>
<organism evidence="4 5">
    <name type="scientific">Crassaminicella thermophila</name>
    <dbReference type="NCBI Taxonomy" id="2599308"/>
    <lineage>
        <taxon>Bacteria</taxon>
        <taxon>Bacillati</taxon>
        <taxon>Bacillota</taxon>
        <taxon>Clostridia</taxon>
        <taxon>Eubacteriales</taxon>
        <taxon>Clostridiaceae</taxon>
        <taxon>Crassaminicella</taxon>
    </lineage>
</organism>
<dbReference type="InterPro" id="IPR004101">
    <property type="entry name" value="Mur_ligase_C"/>
</dbReference>
<dbReference type="RefSeq" id="WP_148809692.1">
    <property type="nucleotide sequence ID" value="NZ_CP042243.1"/>
</dbReference>
<dbReference type="GO" id="GO:0005524">
    <property type="term" value="F:ATP binding"/>
    <property type="evidence" value="ECO:0007669"/>
    <property type="project" value="InterPro"/>
</dbReference>
<dbReference type="InterPro" id="IPR036615">
    <property type="entry name" value="Mur_ligase_C_dom_sf"/>
</dbReference>
<evidence type="ECO:0000313" key="5">
    <source>
        <dbReference type="Proteomes" id="UP000324646"/>
    </source>
</evidence>
<dbReference type="SUPFAM" id="SSF53244">
    <property type="entry name" value="MurD-like peptide ligases, peptide-binding domain"/>
    <property type="match status" value="1"/>
</dbReference>
<dbReference type="PANTHER" id="PTHR23135">
    <property type="entry name" value="MUR LIGASE FAMILY MEMBER"/>
    <property type="match status" value="1"/>
</dbReference>
<sequence length="419" mass="48257">MLIEGVEIKKNDKKELAWHLYNKKYDYPFEKIKIVGVIGTNGKTTTAKIIYHILKEHGQHVGFLSCEEVWFDEEKIKTSWIYCDTEHVFKYFDKMIKKGIQIVVMKVDNYSFKEAFIYGIKFDALVYTNIETEYINHEGYLDIQNRIGKHLSENGVVIVNTDNKNNSMLLEDMKNRLMITYGLCSKATITASSIDSTPSIRFNCCIQRGITARNDIEIDPMEFPVSINLLGKHNVYNTLAAIAATLIYGVLPEDIVKAFQKFKGIKRRMYRIYNDVYQIIDDMSHDPPSYEALFETIQSIDYENLYIVNAIIGNGGVDLNKNNALLIANWMKAMKSTKMITTSSVDTVDENYKVLDKEKEIFHKIFEEDEIVYEHKDRLKDALELALLYAGKNDLILLLGGHGMDEGENLVNKLLKEKN</sequence>
<feature type="domain" description="Mur ligase central" evidence="3">
    <location>
        <begin position="39"/>
        <end position="244"/>
    </location>
</feature>
<protein>
    <submittedName>
        <fullName evidence="4">Uncharacterized protein</fullName>
    </submittedName>
</protein>
<dbReference type="KEGG" id="crs:FQB35_09495"/>
<dbReference type="Pfam" id="PF08245">
    <property type="entry name" value="Mur_ligase_M"/>
    <property type="match status" value="1"/>
</dbReference>
<dbReference type="Proteomes" id="UP000324646">
    <property type="component" value="Chromosome"/>
</dbReference>
<feature type="domain" description="Mur ligase C-terminal" evidence="2">
    <location>
        <begin position="267"/>
        <end position="400"/>
    </location>
</feature>
<dbReference type="SUPFAM" id="SSF53623">
    <property type="entry name" value="MurD-like peptide ligases, catalytic domain"/>
    <property type="match status" value="1"/>
</dbReference>
<evidence type="ECO:0000259" key="2">
    <source>
        <dbReference type="Pfam" id="PF02875"/>
    </source>
</evidence>
<dbReference type="InterPro" id="IPR013221">
    <property type="entry name" value="Mur_ligase_cen"/>
</dbReference>
<dbReference type="GO" id="GO:0016881">
    <property type="term" value="F:acid-amino acid ligase activity"/>
    <property type="evidence" value="ECO:0007669"/>
    <property type="project" value="InterPro"/>
</dbReference>